<dbReference type="SMART" id="SM00245">
    <property type="entry name" value="TSPc"/>
    <property type="match status" value="1"/>
</dbReference>
<evidence type="ECO:0000313" key="4">
    <source>
        <dbReference type="Proteomes" id="UP001229952"/>
    </source>
</evidence>
<name>A0ABY9I5A0_9ACTN</name>
<dbReference type="InterPro" id="IPR029045">
    <property type="entry name" value="ClpP/crotonase-like_dom_sf"/>
</dbReference>
<protein>
    <submittedName>
        <fullName evidence="3">S41 family peptidase</fullName>
    </submittedName>
</protein>
<feature type="domain" description="Tail specific protease" evidence="2">
    <location>
        <begin position="223"/>
        <end position="421"/>
    </location>
</feature>
<organism evidence="3 4">
    <name type="scientific">Streptomyces laculatispora</name>
    <dbReference type="NCBI Taxonomy" id="887464"/>
    <lineage>
        <taxon>Bacteria</taxon>
        <taxon>Bacillati</taxon>
        <taxon>Actinomycetota</taxon>
        <taxon>Actinomycetes</taxon>
        <taxon>Kitasatosporales</taxon>
        <taxon>Streptomycetaceae</taxon>
        <taxon>Streptomyces</taxon>
    </lineage>
</organism>
<dbReference type="Gene3D" id="3.30.750.44">
    <property type="match status" value="1"/>
</dbReference>
<accession>A0ABY9I5A0</accession>
<dbReference type="CDD" id="cd07563">
    <property type="entry name" value="Peptidase_S41_IRBP"/>
    <property type="match status" value="1"/>
</dbReference>
<dbReference type="InterPro" id="IPR005151">
    <property type="entry name" value="Tail-specific_protease"/>
</dbReference>
<dbReference type="InterPro" id="IPR028204">
    <property type="entry name" value="Tricorn_C1"/>
</dbReference>
<reference evidence="3 4" key="1">
    <citation type="submission" date="2023-03" db="EMBL/GenBank/DDBJ databases">
        <title>Isolation and description of six Streptomyces strains from soil environments, able to metabolize different microbial glucans.</title>
        <authorList>
            <person name="Widen T."/>
            <person name="Larsbrink J."/>
        </authorList>
    </citation>
    <scope>NUCLEOTIDE SEQUENCE [LARGE SCALE GENOMIC DNA]</scope>
    <source>
        <strain evidence="3 4">Mut2</strain>
    </source>
</reference>
<dbReference type="EMBL" id="CP120992">
    <property type="protein sequence ID" value="WLQ42050.1"/>
    <property type="molecule type" value="Genomic_DNA"/>
</dbReference>
<dbReference type="Proteomes" id="UP001229952">
    <property type="component" value="Chromosome"/>
</dbReference>
<proteinExistence type="predicted"/>
<dbReference type="Pfam" id="PF03572">
    <property type="entry name" value="Peptidase_S41"/>
    <property type="match status" value="1"/>
</dbReference>
<feature type="signal peptide" evidence="1">
    <location>
        <begin position="1"/>
        <end position="27"/>
    </location>
</feature>
<evidence type="ECO:0000313" key="3">
    <source>
        <dbReference type="EMBL" id="WLQ42050.1"/>
    </source>
</evidence>
<feature type="chain" id="PRO_5047156095" evidence="1">
    <location>
        <begin position="28"/>
        <end position="445"/>
    </location>
</feature>
<dbReference type="RefSeq" id="WP_306089166.1">
    <property type="nucleotide sequence ID" value="NZ_CP120992.1"/>
</dbReference>
<gene>
    <name evidence="3" type="ORF">P8A22_20055</name>
</gene>
<dbReference type="PANTHER" id="PTHR32060">
    <property type="entry name" value="TAIL-SPECIFIC PROTEASE"/>
    <property type="match status" value="1"/>
</dbReference>
<dbReference type="SUPFAM" id="SSF52096">
    <property type="entry name" value="ClpP/crotonase"/>
    <property type="match status" value="1"/>
</dbReference>
<evidence type="ECO:0000256" key="1">
    <source>
        <dbReference type="SAM" id="SignalP"/>
    </source>
</evidence>
<evidence type="ECO:0000259" key="2">
    <source>
        <dbReference type="SMART" id="SM00245"/>
    </source>
</evidence>
<dbReference type="PANTHER" id="PTHR32060:SF30">
    <property type="entry name" value="CARBOXY-TERMINAL PROCESSING PROTEASE CTPA"/>
    <property type="match status" value="1"/>
</dbReference>
<sequence length="445" mass="48112">MRLRNSKAATALVALALTGGAIVPAAAAQPPAVDGTWRVNGYGTVLRIADGRLQEYQTTSVSCLKGESAKQTGKGVFSADDGTLLTVRPAAGSLELSGSTGRRELRRIRALPQACKHPVPTDPVTTFDVFWQSFEENYPFFAAKGIDWHAVRDTYRPKVHAETSRDVLFSLFSDMVKPLYDAHVAVFDGERHFAGVRPGTAMPSDTLDARIKNHIVARDLKGGKPREFAEGRISYADLPDGLGYLRISGFGGYNKKDSSYAAQLAELERALDAVLTTGRTASLTGFVIDVRINGGGSDALGVHIAERLTDTPYTAYRKRTRYTRPQPVPVRPAKGTPRYGGPVAVLTAGTTFSAGETFAQALIDRPGGTIRIGEPTQGVFSDTLDRVLPNGMAVWLPNEEFLTRSGQTFDGTGIPPHIRTPVFTEEEFAKNRDSAFDAAIAALRR</sequence>
<dbReference type="Gene3D" id="3.90.226.10">
    <property type="entry name" value="2-enoyl-CoA Hydratase, Chain A, domain 1"/>
    <property type="match status" value="1"/>
</dbReference>
<keyword evidence="4" id="KW-1185">Reference proteome</keyword>
<dbReference type="Pfam" id="PF14684">
    <property type="entry name" value="Tricorn_C1"/>
    <property type="match status" value="1"/>
</dbReference>
<keyword evidence="1" id="KW-0732">Signal</keyword>